<dbReference type="InterPro" id="IPR002575">
    <property type="entry name" value="Aminoglycoside_PTrfase"/>
</dbReference>
<organism evidence="3 4">
    <name type="scientific">Meridianimarinicoccus roseus</name>
    <dbReference type="NCBI Taxonomy" id="2072018"/>
    <lineage>
        <taxon>Bacteria</taxon>
        <taxon>Pseudomonadati</taxon>
        <taxon>Pseudomonadota</taxon>
        <taxon>Alphaproteobacteria</taxon>
        <taxon>Rhodobacterales</taxon>
        <taxon>Paracoccaceae</taxon>
        <taxon>Meridianimarinicoccus</taxon>
    </lineage>
</organism>
<dbReference type="InterPro" id="IPR050249">
    <property type="entry name" value="Pseudomonas-type_ThrB"/>
</dbReference>
<name>A0A2V2LI68_9RHOB</name>
<reference evidence="3 4" key="1">
    <citation type="submission" date="2018-05" db="EMBL/GenBank/DDBJ databases">
        <title>Rhodobacteraceae gen. nov., sp. nov. isolated from sea water.</title>
        <authorList>
            <person name="Ren Y."/>
        </authorList>
    </citation>
    <scope>NUCLEOTIDE SEQUENCE [LARGE SCALE GENOMIC DNA]</scope>
    <source>
        <strain evidence="3 4">TG-679</strain>
    </source>
</reference>
<evidence type="ECO:0000313" key="3">
    <source>
        <dbReference type="EMBL" id="PWR02827.1"/>
    </source>
</evidence>
<dbReference type="Proteomes" id="UP000245680">
    <property type="component" value="Unassembled WGS sequence"/>
</dbReference>
<dbReference type="Gene3D" id="3.90.1200.10">
    <property type="match status" value="1"/>
</dbReference>
<keyword evidence="4" id="KW-1185">Reference proteome</keyword>
<dbReference type="InterPro" id="IPR011009">
    <property type="entry name" value="Kinase-like_dom_sf"/>
</dbReference>
<dbReference type="PANTHER" id="PTHR21064">
    <property type="entry name" value="AMINOGLYCOSIDE PHOSPHOTRANSFERASE DOMAIN-CONTAINING PROTEIN-RELATED"/>
    <property type="match status" value="1"/>
</dbReference>
<evidence type="ECO:0000256" key="1">
    <source>
        <dbReference type="ARBA" id="ARBA00038240"/>
    </source>
</evidence>
<keyword evidence="3" id="KW-0418">Kinase</keyword>
<dbReference type="GO" id="GO:0019202">
    <property type="term" value="F:amino acid kinase activity"/>
    <property type="evidence" value="ECO:0007669"/>
    <property type="project" value="TreeGrafter"/>
</dbReference>
<dbReference type="SUPFAM" id="SSF56112">
    <property type="entry name" value="Protein kinase-like (PK-like)"/>
    <property type="match status" value="1"/>
</dbReference>
<accession>A0A2V2LI68</accession>
<comment type="caution">
    <text evidence="3">The sequence shown here is derived from an EMBL/GenBank/DDBJ whole genome shotgun (WGS) entry which is preliminary data.</text>
</comment>
<dbReference type="RefSeq" id="WP_109811487.1">
    <property type="nucleotide sequence ID" value="NZ_QGKU01000032.1"/>
</dbReference>
<feature type="domain" description="Aminoglycoside phosphotransferase" evidence="2">
    <location>
        <begin position="36"/>
        <end position="272"/>
    </location>
</feature>
<proteinExistence type="inferred from homology"/>
<protein>
    <submittedName>
        <fullName evidence="3">Homoserine kinase</fullName>
    </submittedName>
</protein>
<dbReference type="Pfam" id="PF01636">
    <property type="entry name" value="APH"/>
    <property type="match status" value="1"/>
</dbReference>
<dbReference type="EMBL" id="QGKU01000032">
    <property type="protein sequence ID" value="PWR02827.1"/>
    <property type="molecule type" value="Genomic_DNA"/>
</dbReference>
<gene>
    <name evidence="3" type="ORF">DKT77_09625</name>
</gene>
<dbReference type="OrthoDB" id="241498at2"/>
<evidence type="ECO:0000313" key="4">
    <source>
        <dbReference type="Proteomes" id="UP000245680"/>
    </source>
</evidence>
<dbReference type="PANTHER" id="PTHR21064:SF6">
    <property type="entry name" value="AMINOGLYCOSIDE PHOSPHOTRANSFERASE DOMAIN-CONTAINING PROTEIN"/>
    <property type="match status" value="1"/>
</dbReference>
<dbReference type="AlphaFoldDB" id="A0A2V2LI68"/>
<comment type="similarity">
    <text evidence="1">Belongs to the pseudomonas-type ThrB family.</text>
</comment>
<evidence type="ECO:0000259" key="2">
    <source>
        <dbReference type="Pfam" id="PF01636"/>
    </source>
</evidence>
<keyword evidence="3" id="KW-0808">Transferase</keyword>
<sequence length="325" mass="34255">MTEGDGAALAALDAQALRAAQAWGRPTRAPRLVQRRENAVFDVTLDDGRRIALRLHRAGYHGGTGVTSELRWMESLADAGFACPWPQRTASGALTDEAAGVTASALQWLTAAPVGAGDALPDPRLGPPTEVLHAIGALLADLHLTSDAVAPQDLARPDWRAPAFCCPNAPIWGRFWDNPALSPADAALLCAARDVARDRLAAIPAAQTGLIHADVLQENVLAGDGVFYLIDFDDGGTGYRVYDLATALIQHADAPALTDLRAALTEGYAAAGGPLPRAAFDDLPMFMALRALASAGWVLGRLPPGDPRVARYADRAVRLARAWLG</sequence>